<protein>
    <submittedName>
        <fullName evidence="3">HB2L protein</fullName>
    </submittedName>
</protein>
<dbReference type="AlphaFoldDB" id="A0A852EQK0"/>
<dbReference type="InterPro" id="IPR000353">
    <property type="entry name" value="MHC_II_b_N"/>
</dbReference>
<keyword evidence="1" id="KW-0325">Glycoprotein</keyword>
<accession>A0A852EQK0</accession>
<evidence type="ECO:0000256" key="1">
    <source>
        <dbReference type="ARBA" id="ARBA00023180"/>
    </source>
</evidence>
<keyword evidence="4" id="KW-1185">Reference proteome</keyword>
<dbReference type="InterPro" id="IPR011162">
    <property type="entry name" value="MHC_I/II-like_Ag-recog"/>
</dbReference>
<dbReference type="Proteomes" id="UP000656497">
    <property type="component" value="Unassembled WGS sequence"/>
</dbReference>
<sequence length="98" mass="11561">PPDLCPAHTVVFQYMGKSECHFINGTEKGRYPRRFMYSREQYAMFNCDVGHILGFTPYGETAARYWNSDPHVMEQKRTAVDWLRRYNYEYLTGLALPV</sequence>
<dbReference type="SMART" id="SM00921">
    <property type="entry name" value="MHC_II_beta"/>
    <property type="match status" value="1"/>
</dbReference>
<reference evidence="3" key="1">
    <citation type="submission" date="2019-09" db="EMBL/GenBank/DDBJ databases">
        <title>Bird 10,000 Genomes (B10K) Project - Family phase.</title>
        <authorList>
            <person name="Zhang G."/>
        </authorList>
    </citation>
    <scope>NUCLEOTIDE SEQUENCE</scope>
    <source>
        <strain evidence="3">B10K-DU-002-50</strain>
        <tissue evidence="3">Muscle</tissue>
    </source>
</reference>
<name>A0A852EQK0_VIDMA</name>
<evidence type="ECO:0000313" key="4">
    <source>
        <dbReference type="Proteomes" id="UP000656497"/>
    </source>
</evidence>
<gene>
    <name evidence="3" type="primary">Hb2l</name>
    <name evidence="3" type="ORF">VIDMAC_R14989</name>
</gene>
<proteinExistence type="predicted"/>
<dbReference type="Pfam" id="PF00969">
    <property type="entry name" value="MHC_II_beta"/>
    <property type="match status" value="1"/>
</dbReference>
<feature type="non-terminal residue" evidence="3">
    <location>
        <position position="98"/>
    </location>
</feature>
<dbReference type="GO" id="GO:0042613">
    <property type="term" value="C:MHC class II protein complex"/>
    <property type="evidence" value="ECO:0007669"/>
    <property type="project" value="InterPro"/>
</dbReference>
<feature type="domain" description="MHC class II beta chain N-terminal" evidence="2">
    <location>
        <begin position="18"/>
        <end position="92"/>
    </location>
</feature>
<dbReference type="EMBL" id="WBNN01039725">
    <property type="protein sequence ID" value="NXQ08726.1"/>
    <property type="molecule type" value="Genomic_DNA"/>
</dbReference>
<dbReference type="GO" id="GO:0019882">
    <property type="term" value="P:antigen processing and presentation"/>
    <property type="evidence" value="ECO:0007669"/>
    <property type="project" value="InterPro"/>
</dbReference>
<dbReference type="Gene3D" id="3.10.320.10">
    <property type="entry name" value="Class II Histocompatibility Antigen, M Beta Chain, Chain B, domain 1"/>
    <property type="match status" value="1"/>
</dbReference>
<evidence type="ECO:0000313" key="3">
    <source>
        <dbReference type="EMBL" id="NXQ08726.1"/>
    </source>
</evidence>
<feature type="non-terminal residue" evidence="3">
    <location>
        <position position="1"/>
    </location>
</feature>
<dbReference type="InterPro" id="IPR014745">
    <property type="entry name" value="MHC_II_a/b_N"/>
</dbReference>
<dbReference type="GO" id="GO:0006955">
    <property type="term" value="P:immune response"/>
    <property type="evidence" value="ECO:0007669"/>
    <property type="project" value="InterPro"/>
</dbReference>
<evidence type="ECO:0000259" key="2">
    <source>
        <dbReference type="SMART" id="SM00921"/>
    </source>
</evidence>
<organism evidence="3 4">
    <name type="scientific">Vidua macroura</name>
    <name type="common">Pin-tailed whydah</name>
    <dbReference type="NCBI Taxonomy" id="187451"/>
    <lineage>
        <taxon>Eukaryota</taxon>
        <taxon>Metazoa</taxon>
        <taxon>Chordata</taxon>
        <taxon>Craniata</taxon>
        <taxon>Vertebrata</taxon>
        <taxon>Euteleostomi</taxon>
        <taxon>Archelosauria</taxon>
        <taxon>Archosauria</taxon>
        <taxon>Dinosauria</taxon>
        <taxon>Saurischia</taxon>
        <taxon>Theropoda</taxon>
        <taxon>Coelurosauria</taxon>
        <taxon>Aves</taxon>
        <taxon>Neognathae</taxon>
        <taxon>Neoaves</taxon>
        <taxon>Telluraves</taxon>
        <taxon>Australaves</taxon>
        <taxon>Passeriformes</taxon>
        <taxon>Passeroidea</taxon>
        <taxon>Estrildidae</taxon>
        <taxon>Viduinae</taxon>
        <taxon>Vidua</taxon>
    </lineage>
</organism>
<dbReference type="SUPFAM" id="SSF54452">
    <property type="entry name" value="MHC antigen-recognition domain"/>
    <property type="match status" value="1"/>
</dbReference>
<comment type="caution">
    <text evidence="3">The sequence shown here is derived from an EMBL/GenBank/DDBJ whole genome shotgun (WGS) entry which is preliminary data.</text>
</comment>